<evidence type="ECO:0000313" key="3">
    <source>
        <dbReference type="Proteomes" id="UP000502005"/>
    </source>
</evidence>
<protein>
    <submittedName>
        <fullName evidence="2">Uncharacterized protein</fullName>
    </submittedName>
</protein>
<dbReference type="AlphaFoldDB" id="A0A6B9GF05"/>
<accession>A0A6B9GF05</accession>
<evidence type="ECO:0000313" key="2">
    <source>
        <dbReference type="EMBL" id="QGY32179.1"/>
    </source>
</evidence>
<dbReference type="InterPro" id="IPR042185">
    <property type="entry name" value="Serpin_sf_2"/>
</dbReference>
<organism evidence="2 3">
    <name type="scientific">Pantoea cypripedii</name>
    <name type="common">Pectobacterium cypripedii</name>
    <name type="synonym">Erwinia cypripedii</name>
    <dbReference type="NCBI Taxonomy" id="55209"/>
    <lineage>
        <taxon>Bacteria</taxon>
        <taxon>Pseudomonadati</taxon>
        <taxon>Pseudomonadota</taxon>
        <taxon>Gammaproteobacteria</taxon>
        <taxon>Enterobacterales</taxon>
        <taxon>Erwiniaceae</taxon>
        <taxon>Pantoea</taxon>
    </lineage>
</organism>
<dbReference type="RefSeq" id="WP_208718074.1">
    <property type="nucleotide sequence ID" value="NZ_CP024770.1"/>
</dbReference>
<proteinExistence type="predicted"/>
<dbReference type="EMBL" id="CP024770">
    <property type="protein sequence ID" value="QGY32179.1"/>
    <property type="molecule type" value="Genomic_DNA"/>
</dbReference>
<geneLocation type="plasmid" evidence="3">
    <name>pne1b</name>
</geneLocation>
<dbReference type="SUPFAM" id="SSF56574">
    <property type="entry name" value="Serpins"/>
    <property type="match status" value="1"/>
</dbReference>
<feature type="compositionally biased region" description="Polar residues" evidence="1">
    <location>
        <begin position="7"/>
        <end position="18"/>
    </location>
</feature>
<dbReference type="Gene3D" id="2.30.39.10">
    <property type="entry name" value="Alpha-1-antitrypsin, domain 1"/>
    <property type="match status" value="1"/>
</dbReference>
<evidence type="ECO:0000256" key="1">
    <source>
        <dbReference type="SAM" id="MobiDB-lite"/>
    </source>
</evidence>
<sequence length="528" mass="58951">MYGIHNTGITTQNLQQPDADNHAAPIGEINTGNIPAQMSSQSASAGAPVKPEEKRALILETPADIRAAGINETDKQNMINDHLFRDLSWVFDHAGTTGNAVVPPKSVFPQMLIKSLLAKHLGEDVFSHFLQGVKADSGLPHVSDEDFMHVLAELSQREKGSRTDGGTFLVMSDRPEPADDETLEIIRDRLEAQGIYVERFDNNARPAIEHCQAFSAILNDLDIRIRGGVDIASLLEHCELTLTSQPVTEDYLPELNLLQPAGRTIERQIPPDADTRVLIADNPTAARKVVDDCFKQISPDLHESPEISFFPFIASAHTYHNEWMNPFTPLTDKKHDFTLANNEKIACDFMGGEQTVSDYDFPRDYLNGKLSDDIRIFSIPIKSEKQENVRAIFVSNLNTKLDEEAVKHLNKVLASILDGKCRQKQNNVEIYLPQVNINTELDGHERERVHGFSERMLICETSNEYNRLKIDKEGTRAATSKFTYPSLSSKLPPAPRWLDKPFGIFYANGNTVELITMVSDPAAVQPTE</sequence>
<dbReference type="InterPro" id="IPR036186">
    <property type="entry name" value="Serpin_sf"/>
</dbReference>
<feature type="region of interest" description="Disordered" evidence="1">
    <location>
        <begin position="1"/>
        <end position="24"/>
    </location>
</feature>
<dbReference type="Proteomes" id="UP000502005">
    <property type="component" value="Plasmid pNE1B"/>
</dbReference>
<gene>
    <name evidence="2" type="ORF">CUN67_24615</name>
</gene>
<name>A0A6B9GF05_PANCY</name>
<reference evidence="2 3" key="1">
    <citation type="submission" date="2017-11" db="EMBL/GenBank/DDBJ databases">
        <title>Genome sequence of Pantoea cypripedii NE1.</title>
        <authorList>
            <person name="Nascimento F.X."/>
        </authorList>
    </citation>
    <scope>NUCLEOTIDE SEQUENCE [LARGE SCALE GENOMIC DNA]</scope>
    <source>
        <strain evidence="2 3">NE1</strain>
        <plasmid evidence="3">pne1b</plasmid>
    </source>
</reference>
<keyword evidence="2" id="KW-0614">Plasmid</keyword>